<dbReference type="PANTHER" id="PTHR47506:SF1">
    <property type="entry name" value="HTH-TYPE TRANSCRIPTIONAL REGULATOR YJDC"/>
    <property type="match status" value="1"/>
</dbReference>
<organism evidence="6 7">
    <name type="scientific">Kitasatospora cinereorecta</name>
    <dbReference type="NCBI Taxonomy" id="285560"/>
    <lineage>
        <taxon>Bacteria</taxon>
        <taxon>Bacillati</taxon>
        <taxon>Actinomycetota</taxon>
        <taxon>Actinomycetes</taxon>
        <taxon>Kitasatosporales</taxon>
        <taxon>Streptomycetaceae</taxon>
        <taxon>Kitasatospora</taxon>
    </lineage>
</organism>
<keyword evidence="2 4" id="KW-0238">DNA-binding</keyword>
<evidence type="ECO:0000259" key="5">
    <source>
        <dbReference type="PROSITE" id="PS50977"/>
    </source>
</evidence>
<dbReference type="SUPFAM" id="SSF48498">
    <property type="entry name" value="Tetracyclin repressor-like, C-terminal domain"/>
    <property type="match status" value="1"/>
</dbReference>
<evidence type="ECO:0000256" key="4">
    <source>
        <dbReference type="PROSITE-ProRule" id="PRU00335"/>
    </source>
</evidence>
<protein>
    <submittedName>
        <fullName evidence="6">TetR/AcrR family transcriptional regulator</fullName>
    </submittedName>
</protein>
<dbReference type="SUPFAM" id="SSF46689">
    <property type="entry name" value="Homeodomain-like"/>
    <property type="match status" value="1"/>
</dbReference>
<evidence type="ECO:0000256" key="2">
    <source>
        <dbReference type="ARBA" id="ARBA00023125"/>
    </source>
</evidence>
<feature type="domain" description="HTH tetR-type" evidence="5">
    <location>
        <begin position="42"/>
        <end position="102"/>
    </location>
</feature>
<reference evidence="7" key="1">
    <citation type="journal article" date="2019" name="Int. J. Syst. Evol. Microbiol.">
        <title>The Global Catalogue of Microorganisms (GCM) 10K type strain sequencing project: providing services to taxonomists for standard genome sequencing and annotation.</title>
        <authorList>
            <consortium name="The Broad Institute Genomics Platform"/>
            <consortium name="The Broad Institute Genome Sequencing Center for Infectious Disease"/>
            <person name="Wu L."/>
            <person name="Ma J."/>
        </authorList>
    </citation>
    <scope>NUCLEOTIDE SEQUENCE [LARGE SCALE GENOMIC DNA]</scope>
    <source>
        <strain evidence="7">CGMCC 4.1622</strain>
    </source>
</reference>
<evidence type="ECO:0000313" key="6">
    <source>
        <dbReference type="EMBL" id="MFC5642283.1"/>
    </source>
</evidence>
<dbReference type="PROSITE" id="PS50977">
    <property type="entry name" value="HTH_TETR_2"/>
    <property type="match status" value="1"/>
</dbReference>
<proteinExistence type="predicted"/>
<dbReference type="EMBL" id="JBHSOC010000018">
    <property type="protein sequence ID" value="MFC5642283.1"/>
    <property type="molecule type" value="Genomic_DNA"/>
</dbReference>
<keyword evidence="3" id="KW-0804">Transcription</keyword>
<dbReference type="Pfam" id="PF00440">
    <property type="entry name" value="TetR_N"/>
    <property type="match status" value="1"/>
</dbReference>
<evidence type="ECO:0000313" key="7">
    <source>
        <dbReference type="Proteomes" id="UP001596066"/>
    </source>
</evidence>
<name>A0ABW0V8T4_9ACTN</name>
<dbReference type="InterPro" id="IPR001647">
    <property type="entry name" value="HTH_TetR"/>
</dbReference>
<dbReference type="InterPro" id="IPR009057">
    <property type="entry name" value="Homeodomain-like_sf"/>
</dbReference>
<dbReference type="RefSeq" id="WP_346143634.1">
    <property type="nucleotide sequence ID" value="NZ_BAAAUA010000014.1"/>
</dbReference>
<dbReference type="Proteomes" id="UP001596066">
    <property type="component" value="Unassembled WGS sequence"/>
</dbReference>
<dbReference type="Gene3D" id="1.10.357.10">
    <property type="entry name" value="Tetracycline Repressor, domain 2"/>
    <property type="match status" value="1"/>
</dbReference>
<dbReference type="InterPro" id="IPR036271">
    <property type="entry name" value="Tet_transcr_reg_TetR-rel_C_sf"/>
</dbReference>
<gene>
    <name evidence="6" type="ORF">ACFPZF_13105</name>
</gene>
<feature type="DNA-binding region" description="H-T-H motif" evidence="4">
    <location>
        <begin position="65"/>
        <end position="84"/>
    </location>
</feature>
<dbReference type="Gene3D" id="1.10.10.60">
    <property type="entry name" value="Homeodomain-like"/>
    <property type="match status" value="1"/>
</dbReference>
<dbReference type="PANTHER" id="PTHR47506">
    <property type="entry name" value="TRANSCRIPTIONAL REGULATORY PROTEIN"/>
    <property type="match status" value="1"/>
</dbReference>
<keyword evidence="1" id="KW-0805">Transcription regulation</keyword>
<evidence type="ECO:0000256" key="3">
    <source>
        <dbReference type="ARBA" id="ARBA00023163"/>
    </source>
</evidence>
<sequence>MRIAHHARDDDEARSVRLPVNIDRDPAAPVDCKQHNRGRPRAFDRDRAVLEAARLFWRRGYSGTSTRTLTAALGLSTSSLYAAFGSKAGLFEEAVRTYAERYREIYQQAVAEKNIQTVIERILTDSVHEFTQPSDTHPGCLISSAVIADSTSTLNTSAYVAELHSSNEQALLVRIERAIQDEELAAGTNAAVLTGLIQSVWHGLSVRSNVDTAREDLLATAQLAHQLICQQTTSPTS</sequence>
<comment type="caution">
    <text evidence="6">The sequence shown here is derived from an EMBL/GenBank/DDBJ whole genome shotgun (WGS) entry which is preliminary data.</text>
</comment>
<keyword evidence="7" id="KW-1185">Reference proteome</keyword>
<evidence type="ECO:0000256" key="1">
    <source>
        <dbReference type="ARBA" id="ARBA00023015"/>
    </source>
</evidence>
<accession>A0ABW0V8T4</accession>